<feature type="transmembrane region" description="Helical" evidence="5">
    <location>
        <begin position="145"/>
        <end position="171"/>
    </location>
</feature>
<dbReference type="RefSeq" id="WP_111628814.1">
    <property type="nucleotide sequence ID" value="NZ_QLMC01000003.1"/>
</dbReference>
<feature type="transmembrane region" description="Helical" evidence="5">
    <location>
        <begin position="191"/>
        <end position="215"/>
    </location>
</feature>
<protein>
    <recommendedName>
        <fullName evidence="5">NADH-quinone oxidoreductase subunit N</fullName>
        <ecNumber evidence="5">7.1.1.-</ecNumber>
    </recommendedName>
    <alternativeName>
        <fullName evidence="5">NADH dehydrogenase I subunit N</fullName>
    </alternativeName>
    <alternativeName>
        <fullName evidence="5">NDH-1 subunit N</fullName>
    </alternativeName>
</protein>
<keyword evidence="3 5" id="KW-1133">Transmembrane helix</keyword>
<keyword evidence="5" id="KW-0874">Quinone</keyword>
<dbReference type="GO" id="GO:0005886">
    <property type="term" value="C:plasma membrane"/>
    <property type="evidence" value="ECO:0007669"/>
    <property type="project" value="UniProtKB-SubCell"/>
</dbReference>
<dbReference type="InterPro" id="IPR001750">
    <property type="entry name" value="ND/Mrp_TM"/>
</dbReference>
<dbReference type="AlphaFoldDB" id="A0A327WX25"/>
<comment type="similarity">
    <text evidence="5">Belongs to the complex I subunit 2 family.</text>
</comment>
<feature type="transmembrane region" description="Helical" evidence="5">
    <location>
        <begin position="396"/>
        <end position="416"/>
    </location>
</feature>
<keyword evidence="5" id="KW-1003">Cell membrane</keyword>
<comment type="function">
    <text evidence="5">NDH-1 shuttles electrons from NADH, via FMN and iron-sulfur (Fe-S) centers, to quinones in the respiratory chain. The immediate electron acceptor for the enzyme in this species is believed to be a menaquinone. Couples the redox reaction to proton translocation (for every two electrons transferred, four hydrogen ions are translocated across the cytoplasmic membrane), and thus conserves the redox energy in a proton gradient.</text>
</comment>
<reference evidence="8 9" key="1">
    <citation type="submission" date="2018-06" db="EMBL/GenBank/DDBJ databases">
        <title>Genomic Encyclopedia of Archaeal and Bacterial Type Strains, Phase II (KMG-II): from individual species to whole genera.</title>
        <authorList>
            <person name="Goeker M."/>
        </authorList>
    </citation>
    <scope>NUCLEOTIDE SEQUENCE [LARGE SCALE GENOMIC DNA]</scope>
    <source>
        <strain evidence="8 9">DSM 21851</strain>
    </source>
</reference>
<evidence type="ECO:0000256" key="4">
    <source>
        <dbReference type="ARBA" id="ARBA00023136"/>
    </source>
</evidence>
<feature type="transmembrane region" description="Helical" evidence="5">
    <location>
        <begin position="361"/>
        <end position="384"/>
    </location>
</feature>
<keyword evidence="5" id="KW-0813">Transport</keyword>
<feature type="transmembrane region" description="Helical" evidence="5">
    <location>
        <begin position="437"/>
        <end position="459"/>
    </location>
</feature>
<dbReference type="Proteomes" id="UP000248790">
    <property type="component" value="Unassembled WGS sequence"/>
</dbReference>
<feature type="transmembrane region" description="Helical" evidence="5">
    <location>
        <begin position="55"/>
        <end position="77"/>
    </location>
</feature>
<keyword evidence="9" id="KW-1185">Reference proteome</keyword>
<dbReference type="GO" id="GO:0048038">
    <property type="term" value="F:quinone binding"/>
    <property type="evidence" value="ECO:0007669"/>
    <property type="project" value="UniProtKB-KW"/>
</dbReference>
<keyword evidence="2 5" id="KW-0812">Transmembrane</keyword>
<dbReference type="Pfam" id="PF00361">
    <property type="entry name" value="Proton_antipo_M"/>
    <property type="match status" value="1"/>
</dbReference>
<accession>A0A327WX25</accession>
<keyword evidence="4 5" id="KW-0472">Membrane</keyword>
<comment type="caution">
    <text evidence="8">The sequence shown here is derived from an EMBL/GenBank/DDBJ whole genome shotgun (WGS) entry which is preliminary data.</text>
</comment>
<evidence type="ECO:0000256" key="3">
    <source>
        <dbReference type="ARBA" id="ARBA00022989"/>
    </source>
</evidence>
<gene>
    <name evidence="5" type="primary">nuoN</name>
    <name evidence="8" type="ORF">LX87_02763</name>
</gene>
<dbReference type="GO" id="GO:0050136">
    <property type="term" value="F:NADH dehydrogenase (quinone) (non-electrogenic) activity"/>
    <property type="evidence" value="ECO:0007669"/>
    <property type="project" value="UniProtKB-UniRule"/>
</dbReference>
<dbReference type="OrthoDB" id="9811718at2"/>
<dbReference type="EMBL" id="QLMC01000003">
    <property type="protein sequence ID" value="RAJ97857.1"/>
    <property type="molecule type" value="Genomic_DNA"/>
</dbReference>
<keyword evidence="5" id="KW-1278">Translocase</keyword>
<feature type="domain" description="NADH:quinone oxidoreductase/Mrp antiporter transmembrane" evidence="7">
    <location>
        <begin position="113"/>
        <end position="408"/>
    </location>
</feature>
<evidence type="ECO:0000256" key="1">
    <source>
        <dbReference type="ARBA" id="ARBA00004127"/>
    </source>
</evidence>
<feature type="transmembrane region" description="Helical" evidence="5">
    <location>
        <begin position="314"/>
        <end position="335"/>
    </location>
</feature>
<comment type="subunit">
    <text evidence="5">NDH-1 is composed of 14 different subunits. Subunits NuoA, H, J, K, L, M, N constitute the membrane sector of the complex.</text>
</comment>
<feature type="transmembrane region" description="Helical" evidence="5">
    <location>
        <begin position="258"/>
        <end position="280"/>
    </location>
</feature>
<feature type="transmembrane region" description="Helical" evidence="5">
    <location>
        <begin position="97"/>
        <end position="124"/>
    </location>
</feature>
<dbReference type="GO" id="GO:0042773">
    <property type="term" value="P:ATP synthesis coupled electron transport"/>
    <property type="evidence" value="ECO:0007669"/>
    <property type="project" value="InterPro"/>
</dbReference>
<comment type="subcellular location">
    <subcellularLocation>
        <location evidence="5">Cell membrane</location>
        <topology evidence="5">Multi-pass membrane protein</topology>
    </subcellularLocation>
    <subcellularLocation>
        <location evidence="1">Endomembrane system</location>
        <topology evidence="1">Multi-pass membrane protein</topology>
    </subcellularLocation>
    <subcellularLocation>
        <location evidence="6">Membrane</location>
        <topology evidence="6">Multi-pass membrane protein</topology>
    </subcellularLocation>
</comment>
<evidence type="ECO:0000256" key="2">
    <source>
        <dbReference type="ARBA" id="ARBA00022692"/>
    </source>
</evidence>
<feature type="transmembrane region" description="Helical" evidence="5">
    <location>
        <begin position="25"/>
        <end position="43"/>
    </location>
</feature>
<sequence length="463" mass="50565">MLSIILLSVFGIVLLYLGFLKSRAVLLPATLLALLIALGAVFTEWNKSYLYFGDMLLMSNLAILFTSIVLVSAFMVVSLSGDFLEDEAAQPAEYYAILLFSIVGAIMMIAFENLIMLFVGVEILSVSMYILTGSDKRNLRSNEAALKYLLMGSFATGILLFGMALLYGAAGSFTLTDIKAYVMLAQGRPSLLLYMGVLMVLIGMLFKVSAAPFHFWTPDVYEGAPTLFTAFMSTVVKTAGFAALLQLLSFTFESIYGFWWVILAAITALTLLIGNLTAAYQNSFKRMMAYSSISHAGYLLIGLVALGQQSKPALVFYSLAYSISTIAAFGILLIVAKQRTVDGRPDDTYTAFNGLSRQNPLLAFVLAVSMLSLAGIPLTAGFWGKFMVFSAAIDKGMVWILVLAVLMSAVGIYYYFRVVIAMYFREGTSTRIQVAPFYRFVLIAATVITIVLGLIPGLFQDLL</sequence>
<evidence type="ECO:0000256" key="5">
    <source>
        <dbReference type="HAMAP-Rule" id="MF_00445"/>
    </source>
</evidence>
<keyword evidence="5" id="KW-0520">NAD</keyword>
<dbReference type="EC" id="7.1.1.-" evidence="5"/>
<comment type="catalytic activity">
    <reaction evidence="5">
        <text>a quinone + NADH + 5 H(+)(in) = a quinol + NAD(+) + 4 H(+)(out)</text>
        <dbReference type="Rhea" id="RHEA:57888"/>
        <dbReference type="ChEBI" id="CHEBI:15378"/>
        <dbReference type="ChEBI" id="CHEBI:24646"/>
        <dbReference type="ChEBI" id="CHEBI:57540"/>
        <dbReference type="ChEBI" id="CHEBI:57945"/>
        <dbReference type="ChEBI" id="CHEBI:132124"/>
    </reaction>
</comment>
<dbReference type="InterPro" id="IPR010096">
    <property type="entry name" value="NADH-Q_OxRdtase_suN/2"/>
</dbReference>
<dbReference type="GO" id="GO:0012505">
    <property type="term" value="C:endomembrane system"/>
    <property type="evidence" value="ECO:0007669"/>
    <property type="project" value="UniProtKB-SubCell"/>
</dbReference>
<evidence type="ECO:0000313" key="9">
    <source>
        <dbReference type="Proteomes" id="UP000248790"/>
    </source>
</evidence>
<dbReference type="GO" id="GO:0008137">
    <property type="term" value="F:NADH dehydrogenase (ubiquinone) activity"/>
    <property type="evidence" value="ECO:0007669"/>
    <property type="project" value="InterPro"/>
</dbReference>
<dbReference type="HAMAP" id="MF_00445">
    <property type="entry name" value="NDH1_NuoN_1"/>
    <property type="match status" value="1"/>
</dbReference>
<dbReference type="PANTHER" id="PTHR22773">
    <property type="entry name" value="NADH DEHYDROGENASE"/>
    <property type="match status" value="1"/>
</dbReference>
<evidence type="ECO:0000256" key="6">
    <source>
        <dbReference type="RuleBase" id="RU000320"/>
    </source>
</evidence>
<evidence type="ECO:0000259" key="7">
    <source>
        <dbReference type="Pfam" id="PF00361"/>
    </source>
</evidence>
<proteinExistence type="inferred from homology"/>
<dbReference type="NCBIfam" id="TIGR01770">
    <property type="entry name" value="NDH_I_N"/>
    <property type="match status" value="1"/>
</dbReference>
<evidence type="ECO:0000313" key="8">
    <source>
        <dbReference type="EMBL" id="RAJ97857.1"/>
    </source>
</evidence>
<name>A0A327WX25_LARAB</name>
<feature type="transmembrane region" description="Helical" evidence="5">
    <location>
        <begin position="227"/>
        <end position="252"/>
    </location>
</feature>
<organism evidence="8 9">
    <name type="scientific">Larkinella arboricola</name>
    <dbReference type="NCBI Taxonomy" id="643671"/>
    <lineage>
        <taxon>Bacteria</taxon>
        <taxon>Pseudomonadati</taxon>
        <taxon>Bacteroidota</taxon>
        <taxon>Cytophagia</taxon>
        <taxon>Cytophagales</taxon>
        <taxon>Spirosomataceae</taxon>
        <taxon>Larkinella</taxon>
    </lineage>
</organism>